<sequence>MEHSPPALLPSELRNRIYELVIPTFRLVLVGDLNNKCRIHHPITFVCSQIRRETFLMNCATLWVMRFCDMSTRPGIDGKRLARWLLALGPGASSHIGFLPSAISLAHLMVNRKQAAEAALASDYLPSSEATTSKLDAGAYVFDLKELPDRFREPGTHHHAVLEALRQMGVGICAVRQVYESGAKHWFILMLPYTGMIDGGT</sequence>
<evidence type="ECO:0000313" key="1">
    <source>
        <dbReference type="EMBL" id="KAK5698981.1"/>
    </source>
</evidence>
<gene>
    <name evidence="1" type="ORF">LTR97_006630</name>
</gene>
<organism evidence="1 2">
    <name type="scientific">Elasticomyces elasticus</name>
    <dbReference type="NCBI Taxonomy" id="574655"/>
    <lineage>
        <taxon>Eukaryota</taxon>
        <taxon>Fungi</taxon>
        <taxon>Dikarya</taxon>
        <taxon>Ascomycota</taxon>
        <taxon>Pezizomycotina</taxon>
        <taxon>Dothideomycetes</taxon>
        <taxon>Dothideomycetidae</taxon>
        <taxon>Mycosphaerellales</taxon>
        <taxon>Teratosphaeriaceae</taxon>
        <taxon>Elasticomyces</taxon>
    </lineage>
</organism>
<accession>A0AAN7ZTU1</accession>
<name>A0AAN7ZTU1_9PEZI</name>
<evidence type="ECO:0000313" key="2">
    <source>
        <dbReference type="Proteomes" id="UP001310594"/>
    </source>
</evidence>
<comment type="caution">
    <text evidence="1">The sequence shown here is derived from an EMBL/GenBank/DDBJ whole genome shotgun (WGS) entry which is preliminary data.</text>
</comment>
<protein>
    <submittedName>
        <fullName evidence="1">Uncharacterized protein</fullName>
    </submittedName>
</protein>
<dbReference type="EMBL" id="JAVRQU010000009">
    <property type="protein sequence ID" value="KAK5698981.1"/>
    <property type="molecule type" value="Genomic_DNA"/>
</dbReference>
<dbReference type="Proteomes" id="UP001310594">
    <property type="component" value="Unassembled WGS sequence"/>
</dbReference>
<reference evidence="1" key="1">
    <citation type="submission" date="2023-08" db="EMBL/GenBank/DDBJ databases">
        <title>Black Yeasts Isolated from many extreme environments.</title>
        <authorList>
            <person name="Coleine C."/>
            <person name="Stajich J.E."/>
            <person name="Selbmann L."/>
        </authorList>
    </citation>
    <scope>NUCLEOTIDE SEQUENCE</scope>
    <source>
        <strain evidence="1">CCFEE 5810</strain>
    </source>
</reference>
<proteinExistence type="predicted"/>
<dbReference type="AlphaFoldDB" id="A0AAN7ZTU1"/>